<evidence type="ECO:0000313" key="2">
    <source>
        <dbReference type="EMBL" id="KAG0711232.1"/>
    </source>
</evidence>
<dbReference type="Proteomes" id="UP000770661">
    <property type="component" value="Unassembled WGS sequence"/>
</dbReference>
<sequence>MKTPSRRHGCSPAAGAVIYIASGSSGTGREKGGEVGRGSREGHHPPLGSCIGTVYLFPPRATRRNKRYRAWTALVVMQHRGWHIVEGRDGGGGPECREWEEAADDYVDVRKVQPFLDQPAVQSLGLLVERAVGRNLGPMMPPTENSGRPVTGNFAPGQMGAAARRNARKIGGVDGVANLRQAGQRRRIGAR</sequence>
<accession>A0A8J4XPA9</accession>
<name>A0A8J4XPA9_CHIOP</name>
<feature type="region of interest" description="Disordered" evidence="1">
    <location>
        <begin position="21"/>
        <end position="45"/>
    </location>
</feature>
<comment type="caution">
    <text evidence="2">The sequence shown here is derived from an EMBL/GenBank/DDBJ whole genome shotgun (WGS) entry which is preliminary data.</text>
</comment>
<keyword evidence="3" id="KW-1185">Reference proteome</keyword>
<dbReference type="EMBL" id="JACEEZ010023495">
    <property type="protein sequence ID" value="KAG0711232.1"/>
    <property type="molecule type" value="Genomic_DNA"/>
</dbReference>
<gene>
    <name evidence="2" type="ORF">GWK47_021041</name>
</gene>
<evidence type="ECO:0000256" key="1">
    <source>
        <dbReference type="SAM" id="MobiDB-lite"/>
    </source>
</evidence>
<organism evidence="2 3">
    <name type="scientific">Chionoecetes opilio</name>
    <name type="common">Atlantic snow crab</name>
    <name type="synonym">Cancer opilio</name>
    <dbReference type="NCBI Taxonomy" id="41210"/>
    <lineage>
        <taxon>Eukaryota</taxon>
        <taxon>Metazoa</taxon>
        <taxon>Ecdysozoa</taxon>
        <taxon>Arthropoda</taxon>
        <taxon>Crustacea</taxon>
        <taxon>Multicrustacea</taxon>
        <taxon>Malacostraca</taxon>
        <taxon>Eumalacostraca</taxon>
        <taxon>Eucarida</taxon>
        <taxon>Decapoda</taxon>
        <taxon>Pleocyemata</taxon>
        <taxon>Brachyura</taxon>
        <taxon>Eubrachyura</taxon>
        <taxon>Majoidea</taxon>
        <taxon>Majidae</taxon>
        <taxon>Chionoecetes</taxon>
    </lineage>
</organism>
<reference evidence="2" key="1">
    <citation type="submission" date="2020-07" db="EMBL/GenBank/DDBJ databases">
        <title>The High-quality genome of the commercially important snow crab, Chionoecetes opilio.</title>
        <authorList>
            <person name="Jeong J.-H."/>
            <person name="Ryu S."/>
        </authorList>
    </citation>
    <scope>NUCLEOTIDE SEQUENCE</scope>
    <source>
        <strain evidence="2">MADBK_172401_WGS</strain>
        <tissue evidence="2">Digestive gland</tissue>
    </source>
</reference>
<proteinExistence type="predicted"/>
<protein>
    <submittedName>
        <fullName evidence="2">Uncharacterized protein</fullName>
    </submittedName>
</protein>
<dbReference type="AlphaFoldDB" id="A0A8J4XPA9"/>
<feature type="compositionally biased region" description="Basic and acidic residues" evidence="1">
    <location>
        <begin position="28"/>
        <end position="44"/>
    </location>
</feature>
<evidence type="ECO:0000313" key="3">
    <source>
        <dbReference type="Proteomes" id="UP000770661"/>
    </source>
</evidence>